<feature type="domain" description="Calcineurin-like phosphoesterase" evidence="4">
    <location>
        <begin position="142"/>
        <end position="311"/>
    </location>
</feature>
<dbReference type="GO" id="GO:0009245">
    <property type="term" value="P:lipid A biosynthetic process"/>
    <property type="evidence" value="ECO:0007669"/>
    <property type="project" value="TreeGrafter"/>
</dbReference>
<dbReference type="GO" id="GO:0046872">
    <property type="term" value="F:metal ion binding"/>
    <property type="evidence" value="ECO:0007669"/>
    <property type="project" value="UniProtKB-KW"/>
</dbReference>
<evidence type="ECO:0000256" key="1">
    <source>
        <dbReference type="ARBA" id="ARBA00022723"/>
    </source>
</evidence>
<accession>A0A7K1FRR3</accession>
<keyword evidence="3" id="KW-0812">Transmembrane</keyword>
<dbReference type="AlphaFoldDB" id="A0A7K1FRR3"/>
<feature type="transmembrane region" description="Helical" evidence="3">
    <location>
        <begin position="68"/>
        <end position="92"/>
    </location>
</feature>
<evidence type="ECO:0000313" key="6">
    <source>
        <dbReference type="Proteomes" id="UP000460221"/>
    </source>
</evidence>
<dbReference type="InterPro" id="IPR051158">
    <property type="entry name" value="Metallophosphoesterase_sf"/>
</dbReference>
<protein>
    <submittedName>
        <fullName evidence="5">Metallophosphoesterase</fullName>
    </submittedName>
</protein>
<organism evidence="5 6">
    <name type="scientific">Nakamurella alba</name>
    <dbReference type="NCBI Taxonomy" id="2665158"/>
    <lineage>
        <taxon>Bacteria</taxon>
        <taxon>Bacillati</taxon>
        <taxon>Actinomycetota</taxon>
        <taxon>Actinomycetes</taxon>
        <taxon>Nakamurellales</taxon>
        <taxon>Nakamurellaceae</taxon>
        <taxon>Nakamurella</taxon>
    </lineage>
</organism>
<dbReference type="InterPro" id="IPR029052">
    <property type="entry name" value="Metallo-depent_PP-like"/>
</dbReference>
<evidence type="ECO:0000259" key="4">
    <source>
        <dbReference type="Pfam" id="PF00149"/>
    </source>
</evidence>
<proteinExistence type="predicted"/>
<keyword evidence="2" id="KW-0378">Hydrolase</keyword>
<feature type="transmembrane region" description="Helical" evidence="3">
    <location>
        <begin position="98"/>
        <end position="117"/>
    </location>
</feature>
<dbReference type="GO" id="GO:0016020">
    <property type="term" value="C:membrane"/>
    <property type="evidence" value="ECO:0007669"/>
    <property type="project" value="GOC"/>
</dbReference>
<feature type="transmembrane region" description="Helical" evidence="3">
    <location>
        <begin position="25"/>
        <end position="47"/>
    </location>
</feature>
<keyword evidence="3" id="KW-1133">Transmembrane helix</keyword>
<dbReference type="SUPFAM" id="SSF56300">
    <property type="entry name" value="Metallo-dependent phosphatases"/>
    <property type="match status" value="1"/>
</dbReference>
<dbReference type="CDD" id="cd07385">
    <property type="entry name" value="MPP_YkuE_C"/>
    <property type="match status" value="1"/>
</dbReference>
<keyword evidence="1" id="KW-0479">Metal-binding</keyword>
<dbReference type="GO" id="GO:0008758">
    <property type="term" value="F:UDP-2,3-diacylglucosamine hydrolase activity"/>
    <property type="evidence" value="ECO:0007669"/>
    <property type="project" value="TreeGrafter"/>
</dbReference>
<dbReference type="Pfam" id="PF00149">
    <property type="entry name" value="Metallophos"/>
    <property type="match status" value="1"/>
</dbReference>
<dbReference type="InterPro" id="IPR004843">
    <property type="entry name" value="Calcineurin-like_PHP"/>
</dbReference>
<dbReference type="Proteomes" id="UP000460221">
    <property type="component" value="Unassembled WGS sequence"/>
</dbReference>
<dbReference type="Gene3D" id="3.60.21.10">
    <property type="match status" value="1"/>
</dbReference>
<reference evidence="5 6" key="1">
    <citation type="submission" date="2019-11" db="EMBL/GenBank/DDBJ databases">
        <authorList>
            <person name="Jiang L.-Q."/>
        </authorList>
    </citation>
    <scope>NUCLEOTIDE SEQUENCE [LARGE SCALE GENOMIC DNA]</scope>
    <source>
        <strain evidence="5 6">YIM 132087</strain>
    </source>
</reference>
<keyword evidence="6" id="KW-1185">Reference proteome</keyword>
<evidence type="ECO:0000256" key="3">
    <source>
        <dbReference type="SAM" id="Phobius"/>
    </source>
</evidence>
<gene>
    <name evidence="5" type="ORF">GIS00_23160</name>
</gene>
<sequence>MVTVVLLLLHGVPWWLLVLAPTPPTWLIVAGTVLFGGAVVLFPLLMVRGHGRHHDDRAARLADTWLGLLWQLFSWSVIGSVVSAVLAVAGVGDPGRSRWIAAIVAGWVAVQASWGGYQAMRVPRVRTTEVRIPRLPAALDGLRLVAIADTHFGPIDRSRWSSRVVDVVNGLSPDLVVHVGDFADGSTEARASQSEPLGRVSAPLGRFAITGNHEYMSGAVAWSERMTGLGWTMLHNAHVVLESSGARLVLAGVDDRTAARSGVSGHGADHRKALSGVDPALPVVLLAHQPRQVADAVAHGVDLQISGHTHGGQIWPFHLIVRAEQKALQGLSRVSDRTQLYVSRGTGFWGPPFRVFAPSEITVLVLRSA</sequence>
<comment type="caution">
    <text evidence="5">The sequence shown here is derived from an EMBL/GenBank/DDBJ whole genome shotgun (WGS) entry which is preliminary data.</text>
</comment>
<keyword evidence="3" id="KW-0472">Membrane</keyword>
<dbReference type="PANTHER" id="PTHR31302">
    <property type="entry name" value="TRANSMEMBRANE PROTEIN WITH METALLOPHOSPHOESTERASE DOMAIN-RELATED"/>
    <property type="match status" value="1"/>
</dbReference>
<evidence type="ECO:0000313" key="5">
    <source>
        <dbReference type="EMBL" id="MTD16837.1"/>
    </source>
</evidence>
<evidence type="ECO:0000256" key="2">
    <source>
        <dbReference type="ARBA" id="ARBA00022801"/>
    </source>
</evidence>
<name>A0A7K1FRR3_9ACTN</name>
<dbReference type="EMBL" id="WLYK01000011">
    <property type="protein sequence ID" value="MTD16837.1"/>
    <property type="molecule type" value="Genomic_DNA"/>
</dbReference>
<dbReference type="PANTHER" id="PTHR31302:SF31">
    <property type="entry name" value="PHOSPHODIESTERASE YAEI"/>
    <property type="match status" value="1"/>
</dbReference>